<organism evidence="2 3">
    <name type="scientific">Zooshikella ganghwensis</name>
    <dbReference type="NCBI Taxonomy" id="202772"/>
    <lineage>
        <taxon>Bacteria</taxon>
        <taxon>Pseudomonadati</taxon>
        <taxon>Pseudomonadota</taxon>
        <taxon>Gammaproteobacteria</taxon>
        <taxon>Oceanospirillales</taxon>
        <taxon>Zooshikellaceae</taxon>
        <taxon>Zooshikella</taxon>
    </lineage>
</organism>
<keyword evidence="1" id="KW-1133">Transmembrane helix</keyword>
<feature type="transmembrane region" description="Helical" evidence="1">
    <location>
        <begin position="121"/>
        <end position="139"/>
    </location>
</feature>
<feature type="transmembrane region" description="Helical" evidence="1">
    <location>
        <begin position="97"/>
        <end position="115"/>
    </location>
</feature>
<feature type="transmembrane region" description="Helical" evidence="1">
    <location>
        <begin position="272"/>
        <end position="289"/>
    </location>
</feature>
<reference evidence="2 3" key="1">
    <citation type="submission" date="2017-04" db="EMBL/GenBank/DDBJ databases">
        <title>Draft genome sequence of Zooshikella ganghwensis VG4 isolated from Red Sea sediments.</title>
        <authorList>
            <person name="Rehman Z."/>
            <person name="Alam I."/>
            <person name="Kamau A."/>
            <person name="Bajic V."/>
            <person name="Leiknes T."/>
        </authorList>
    </citation>
    <scope>NUCLEOTIDE SEQUENCE [LARGE SCALE GENOMIC DNA]</scope>
    <source>
        <strain evidence="2 3">VG4</strain>
    </source>
</reference>
<evidence type="ECO:0000313" key="3">
    <source>
        <dbReference type="Proteomes" id="UP000257039"/>
    </source>
</evidence>
<feature type="transmembrane region" description="Helical" evidence="1">
    <location>
        <begin position="325"/>
        <end position="342"/>
    </location>
</feature>
<evidence type="ECO:0000313" key="2">
    <source>
        <dbReference type="EMBL" id="RDH43162.1"/>
    </source>
</evidence>
<proteinExistence type="predicted"/>
<protein>
    <submittedName>
        <fullName evidence="2">EpsG family protein</fullName>
    </submittedName>
</protein>
<dbReference type="InterPro" id="IPR049458">
    <property type="entry name" value="EpsG-like"/>
</dbReference>
<feature type="transmembrane region" description="Helical" evidence="1">
    <location>
        <begin position="25"/>
        <end position="43"/>
    </location>
</feature>
<feature type="transmembrane region" description="Helical" evidence="1">
    <location>
        <begin position="301"/>
        <end position="318"/>
    </location>
</feature>
<name>A0A4P9VML3_9GAMM</name>
<evidence type="ECO:0000256" key="1">
    <source>
        <dbReference type="SAM" id="Phobius"/>
    </source>
</evidence>
<keyword evidence="3" id="KW-1185">Reference proteome</keyword>
<dbReference type="EMBL" id="NDXW01000001">
    <property type="protein sequence ID" value="RDH43162.1"/>
    <property type="molecule type" value="Genomic_DNA"/>
</dbReference>
<dbReference type="RefSeq" id="WP_094786533.1">
    <property type="nucleotide sequence ID" value="NZ_NDXW01000001.1"/>
</dbReference>
<keyword evidence="1" id="KW-0812">Transmembrane</keyword>
<keyword evidence="1" id="KW-0472">Membrane</keyword>
<dbReference type="AlphaFoldDB" id="A0A4P9VML3"/>
<gene>
    <name evidence="2" type="ORF">B9G39_06715</name>
</gene>
<dbReference type="Pfam" id="PF14897">
    <property type="entry name" value="EpsG"/>
    <property type="match status" value="1"/>
</dbReference>
<comment type="caution">
    <text evidence="2">The sequence shown here is derived from an EMBL/GenBank/DDBJ whole genome shotgun (WGS) entry which is preliminary data.</text>
</comment>
<accession>A0A4P9VML3</accession>
<feature type="transmembrane region" description="Helical" evidence="1">
    <location>
        <begin position="199"/>
        <end position="220"/>
    </location>
</feature>
<sequence>MPYYITIGGLVFFVFLARVKNSNSLNTFLTSTSLLLLVTLAVLRGDVGTDYSTYIEIWKSLKPISVALFEGTGKEYLEPGFRYFFSSLKQFTDSDRVFLAAISLLNLVPLFVGLVKLDRKIVLPGILLYFLFFYLPYTLNAMRQAIAMSFLILSLPYLLSGRIFKVVICGLIGSSFHYSGFFIFLGLGFNYIRIDSNLMLIVSSVVGLISYVLKIPHFILFDLLEYKVKFVEHFLSDTSVTQIATRLFMVAVVFFILFNLKRVNALPLYKSYALIMNIYLVGFTFYLAFLDINMFATRINMFFRVLEVVLIPTGFFCFKYRMNRLLVCSVYLLALLAFYSASSGQDYHYEFFKT</sequence>
<feature type="transmembrane region" description="Helical" evidence="1">
    <location>
        <begin position="240"/>
        <end position="260"/>
    </location>
</feature>
<dbReference type="Proteomes" id="UP000257039">
    <property type="component" value="Unassembled WGS sequence"/>
</dbReference>